<protein>
    <submittedName>
        <fullName evidence="3">Aminodeoxychorismate/anthranilate synthase component II</fullName>
        <ecNumber evidence="3">4.1.3.27</ecNumber>
    </submittedName>
</protein>
<dbReference type="InterPro" id="IPR017926">
    <property type="entry name" value="GATASE"/>
</dbReference>
<dbReference type="PRINTS" id="PR00097">
    <property type="entry name" value="ANTSNTHASEII"/>
</dbReference>
<dbReference type="InterPro" id="IPR050472">
    <property type="entry name" value="Anth_synth/Amidotransfase"/>
</dbReference>
<keyword evidence="4" id="KW-1185">Reference proteome</keyword>
<feature type="domain" description="Glutamine amidotransferase" evidence="2">
    <location>
        <begin position="3"/>
        <end position="187"/>
    </location>
</feature>
<sequence>MILLVDNYDSFTYNLYQYLSELGEDVLVKRNDEVTIQEVKEMDPTAIVLSPGPGTPDDAGICEELVQEFYQQKPILGICLGHQVIGKVFGAKVEQATTIRHGKPSPIQHNGSGLFSYLPSPLQVMRYHSLAVRSFHNSSPLVVTAKAMDDGEIMAIQHNHYPVFGLQFHPESIGTASGKKLLANFLQEITKESHDETVYTQA</sequence>
<organism evidence="3 4">
    <name type="scientific">Bacillus spongiae</name>
    <dbReference type="NCBI Taxonomy" id="2683610"/>
    <lineage>
        <taxon>Bacteria</taxon>
        <taxon>Bacillati</taxon>
        <taxon>Bacillota</taxon>
        <taxon>Bacilli</taxon>
        <taxon>Bacillales</taxon>
        <taxon>Bacillaceae</taxon>
        <taxon>Bacillus</taxon>
    </lineage>
</organism>
<keyword evidence="1" id="KW-0315">Glutamine amidotransferase</keyword>
<dbReference type="PROSITE" id="PS51273">
    <property type="entry name" value="GATASE_TYPE_1"/>
    <property type="match status" value="1"/>
</dbReference>
<evidence type="ECO:0000256" key="1">
    <source>
        <dbReference type="ARBA" id="ARBA00022962"/>
    </source>
</evidence>
<reference evidence="3 4" key="1">
    <citation type="journal article" date="2018" name="J. Microbiol.">
        <title>Bacillus spongiae sp. nov., isolated from sponge of Jeju Island.</title>
        <authorList>
            <person name="Lee G.E."/>
            <person name="Im W.T."/>
            <person name="Park J.S."/>
        </authorList>
    </citation>
    <scope>NUCLEOTIDE SEQUENCE [LARGE SCALE GENOMIC DNA]</scope>
    <source>
        <strain evidence="3 4">135PIL107-10</strain>
    </source>
</reference>
<proteinExistence type="predicted"/>
<dbReference type="PANTHER" id="PTHR43418">
    <property type="entry name" value="MULTIFUNCTIONAL TRYPTOPHAN BIOSYNTHESIS PROTEIN-RELATED"/>
    <property type="match status" value="1"/>
</dbReference>
<dbReference type="RefSeq" id="WP_336588175.1">
    <property type="nucleotide sequence ID" value="NZ_JBBAXC010000015.1"/>
</dbReference>
<comment type="caution">
    <text evidence="3">The sequence shown here is derived from an EMBL/GenBank/DDBJ whole genome shotgun (WGS) entry which is preliminary data.</text>
</comment>
<accession>A0ABU8HHV9</accession>
<dbReference type="PRINTS" id="PR00099">
    <property type="entry name" value="CPSGATASE"/>
</dbReference>
<evidence type="ECO:0000313" key="4">
    <source>
        <dbReference type="Proteomes" id="UP001312865"/>
    </source>
</evidence>
<dbReference type="SUPFAM" id="SSF52317">
    <property type="entry name" value="Class I glutamine amidotransferase-like"/>
    <property type="match status" value="1"/>
</dbReference>
<dbReference type="EMBL" id="JBBAXC010000015">
    <property type="protein sequence ID" value="MEI5908728.1"/>
    <property type="molecule type" value="Genomic_DNA"/>
</dbReference>
<dbReference type="InterPro" id="IPR029062">
    <property type="entry name" value="Class_I_gatase-like"/>
</dbReference>
<dbReference type="PRINTS" id="PR00096">
    <property type="entry name" value="GATASE"/>
</dbReference>
<dbReference type="GO" id="GO:0004049">
    <property type="term" value="F:anthranilate synthase activity"/>
    <property type="evidence" value="ECO:0007669"/>
    <property type="project" value="UniProtKB-EC"/>
</dbReference>
<dbReference type="PANTHER" id="PTHR43418:SF4">
    <property type="entry name" value="MULTIFUNCTIONAL TRYPTOPHAN BIOSYNTHESIS PROTEIN"/>
    <property type="match status" value="1"/>
</dbReference>
<dbReference type="NCBIfam" id="TIGR00566">
    <property type="entry name" value="trpG_papA"/>
    <property type="match status" value="1"/>
</dbReference>
<dbReference type="CDD" id="cd01743">
    <property type="entry name" value="GATase1_Anthranilate_Synthase"/>
    <property type="match status" value="1"/>
</dbReference>
<dbReference type="Gene3D" id="3.40.50.880">
    <property type="match status" value="1"/>
</dbReference>
<keyword evidence="3" id="KW-0456">Lyase</keyword>
<name>A0ABU8HHV9_9BACI</name>
<evidence type="ECO:0000313" key="3">
    <source>
        <dbReference type="EMBL" id="MEI5908728.1"/>
    </source>
</evidence>
<evidence type="ECO:0000259" key="2">
    <source>
        <dbReference type="Pfam" id="PF00117"/>
    </source>
</evidence>
<dbReference type="EC" id="4.1.3.27" evidence="3"/>
<dbReference type="Pfam" id="PF00117">
    <property type="entry name" value="GATase"/>
    <property type="match status" value="1"/>
</dbReference>
<dbReference type="Proteomes" id="UP001312865">
    <property type="component" value="Unassembled WGS sequence"/>
</dbReference>
<dbReference type="InterPro" id="IPR006221">
    <property type="entry name" value="TrpG/PapA_dom"/>
</dbReference>
<gene>
    <name evidence="3" type="ORF">WAK64_16900</name>
</gene>